<organism evidence="3 4">
    <name type="scientific">Leucocoprinus leucothites</name>
    <dbReference type="NCBI Taxonomy" id="201217"/>
    <lineage>
        <taxon>Eukaryota</taxon>
        <taxon>Fungi</taxon>
        <taxon>Dikarya</taxon>
        <taxon>Basidiomycota</taxon>
        <taxon>Agaricomycotina</taxon>
        <taxon>Agaricomycetes</taxon>
        <taxon>Agaricomycetidae</taxon>
        <taxon>Agaricales</taxon>
        <taxon>Agaricineae</taxon>
        <taxon>Agaricaceae</taxon>
        <taxon>Leucocoprinus</taxon>
    </lineage>
</organism>
<feature type="region of interest" description="Disordered" evidence="1">
    <location>
        <begin position="326"/>
        <end position="345"/>
    </location>
</feature>
<keyword evidence="4" id="KW-1185">Reference proteome</keyword>
<feature type="transmembrane region" description="Helical" evidence="2">
    <location>
        <begin position="154"/>
        <end position="176"/>
    </location>
</feature>
<dbReference type="EMBL" id="JAACJO010000009">
    <property type="protein sequence ID" value="KAF5354281.1"/>
    <property type="molecule type" value="Genomic_DNA"/>
</dbReference>
<name>A0A8H5FYV4_9AGAR</name>
<reference evidence="3 4" key="1">
    <citation type="journal article" date="2020" name="ISME J.">
        <title>Uncovering the hidden diversity of litter-decomposition mechanisms in mushroom-forming fungi.</title>
        <authorList>
            <person name="Floudas D."/>
            <person name="Bentzer J."/>
            <person name="Ahren D."/>
            <person name="Johansson T."/>
            <person name="Persson P."/>
            <person name="Tunlid A."/>
        </authorList>
    </citation>
    <scope>NUCLEOTIDE SEQUENCE [LARGE SCALE GENOMIC DNA]</scope>
    <source>
        <strain evidence="3 4">CBS 146.42</strain>
    </source>
</reference>
<dbReference type="Proteomes" id="UP000559027">
    <property type="component" value="Unassembled WGS sequence"/>
</dbReference>
<evidence type="ECO:0000313" key="3">
    <source>
        <dbReference type="EMBL" id="KAF5354281.1"/>
    </source>
</evidence>
<evidence type="ECO:0000313" key="4">
    <source>
        <dbReference type="Proteomes" id="UP000559027"/>
    </source>
</evidence>
<dbReference type="Gene3D" id="2.60.120.260">
    <property type="entry name" value="Galactose-binding domain-like"/>
    <property type="match status" value="1"/>
</dbReference>
<protein>
    <submittedName>
        <fullName evidence="3">Uncharacterized protein</fullName>
    </submittedName>
</protein>
<dbReference type="OrthoDB" id="3067294at2759"/>
<sequence>MSEASTFSIDDRDPRVTSNGDWSKGGGDGDYKNTLSSSTRVGDSFVVNFWGQSIVVYGLIDATSGGVTTNYSIDGSPPQQVISQRGLGDTHRQQFWGSQFLNGTQHQLTVTMAHINPDPEQGEGTIWFDYFAVYDPSGHEGQPPSPSAKLSKGAIAGTVVAAAVFVGLGVLIIWWIMYWRKRRVIQPPHPTKFLYWPWTPAQGHESRDTQENHFQKGEKTERQPKCAVKSLPWRPETRSRGTPVRKEIQPFVLGYDVTPLAPAAIYSAAQRSRTRIKRTLASDAGVIPWDLARRLEEEQQFSSRLSSANSSTDRLSSTATTVVECQERMDSENLSHGNGGAGAQP</sequence>
<keyword evidence="2" id="KW-0812">Transmembrane</keyword>
<evidence type="ECO:0000256" key="1">
    <source>
        <dbReference type="SAM" id="MobiDB-lite"/>
    </source>
</evidence>
<keyword evidence="2" id="KW-1133">Transmembrane helix</keyword>
<feature type="region of interest" description="Disordered" evidence="1">
    <location>
        <begin position="1"/>
        <end position="30"/>
    </location>
</feature>
<proteinExistence type="predicted"/>
<gene>
    <name evidence="3" type="ORF">D9756_006937</name>
</gene>
<evidence type="ECO:0000256" key="2">
    <source>
        <dbReference type="SAM" id="Phobius"/>
    </source>
</evidence>
<keyword evidence="2" id="KW-0472">Membrane</keyword>
<dbReference type="AlphaFoldDB" id="A0A8H5FYV4"/>
<accession>A0A8H5FYV4</accession>
<comment type="caution">
    <text evidence="3">The sequence shown here is derived from an EMBL/GenBank/DDBJ whole genome shotgun (WGS) entry which is preliminary data.</text>
</comment>